<dbReference type="GO" id="GO:0005737">
    <property type="term" value="C:cytoplasm"/>
    <property type="evidence" value="ECO:0007669"/>
    <property type="project" value="TreeGrafter"/>
</dbReference>
<dbReference type="SUPFAM" id="SSF53254">
    <property type="entry name" value="Phosphoglycerate mutase-like"/>
    <property type="match status" value="1"/>
</dbReference>
<reference evidence="5 6" key="1">
    <citation type="submission" date="2019-03" db="EMBL/GenBank/DDBJ databases">
        <title>Genomic Encyclopedia of Type Strains, Phase IV (KMG-IV): sequencing the most valuable type-strain genomes for metagenomic binning, comparative biology and taxonomic classification.</title>
        <authorList>
            <person name="Goeker M."/>
        </authorList>
    </citation>
    <scope>NUCLEOTIDE SEQUENCE [LARGE SCALE GENOMIC DNA]</scope>
    <source>
        <strain evidence="5 6">DSM 26752</strain>
    </source>
</reference>
<keyword evidence="2" id="KW-0413">Isomerase</keyword>
<protein>
    <submittedName>
        <fullName evidence="5">Putative phosphoglycerate mutase</fullName>
    </submittedName>
</protein>
<keyword evidence="1" id="KW-0324">Glycolysis</keyword>
<feature type="binding site" evidence="4">
    <location>
        <begin position="108"/>
        <end position="109"/>
    </location>
    <ligand>
        <name>substrate</name>
    </ligand>
</feature>
<feature type="active site" description="Proton donor/acceptor" evidence="3">
    <location>
        <position position="82"/>
    </location>
</feature>
<dbReference type="PANTHER" id="PTHR48100:SF1">
    <property type="entry name" value="HISTIDINE PHOSPHATASE FAMILY PROTEIN-RELATED"/>
    <property type="match status" value="1"/>
</dbReference>
<feature type="active site" description="Tele-phosphohistidine intermediate" evidence="3">
    <location>
        <position position="9"/>
    </location>
</feature>
<dbReference type="InterPro" id="IPR050275">
    <property type="entry name" value="PGM_Phosphatase"/>
</dbReference>
<dbReference type="InterPro" id="IPR013078">
    <property type="entry name" value="His_Pase_superF_clade-1"/>
</dbReference>
<evidence type="ECO:0000256" key="3">
    <source>
        <dbReference type="PIRSR" id="PIRSR613078-1"/>
    </source>
</evidence>
<gene>
    <name evidence="5" type="ORF">EDD65_102320</name>
</gene>
<comment type="caution">
    <text evidence="5">The sequence shown here is derived from an EMBL/GenBank/DDBJ whole genome shotgun (WGS) entry which is preliminary data.</text>
</comment>
<dbReference type="EMBL" id="SMAE01000002">
    <property type="protein sequence ID" value="TCS91385.1"/>
    <property type="molecule type" value="Genomic_DNA"/>
</dbReference>
<dbReference type="Gene3D" id="3.40.50.1240">
    <property type="entry name" value="Phosphoglycerate mutase-like"/>
    <property type="match status" value="1"/>
</dbReference>
<dbReference type="Proteomes" id="UP000294567">
    <property type="component" value="Unassembled WGS sequence"/>
</dbReference>
<evidence type="ECO:0000313" key="6">
    <source>
        <dbReference type="Proteomes" id="UP000294567"/>
    </source>
</evidence>
<dbReference type="PROSITE" id="PS00175">
    <property type="entry name" value="PG_MUTASE"/>
    <property type="match status" value="1"/>
</dbReference>
<dbReference type="PANTHER" id="PTHR48100">
    <property type="entry name" value="BROAD-SPECIFICITY PHOSPHATASE YOR283W-RELATED"/>
    <property type="match status" value="1"/>
</dbReference>
<dbReference type="SMART" id="SM00855">
    <property type="entry name" value="PGAM"/>
    <property type="match status" value="1"/>
</dbReference>
<dbReference type="InterPro" id="IPR001345">
    <property type="entry name" value="PG/BPGM_mutase_AS"/>
</dbReference>
<keyword evidence="6" id="KW-1185">Reference proteome</keyword>
<evidence type="ECO:0000256" key="2">
    <source>
        <dbReference type="ARBA" id="ARBA00023235"/>
    </source>
</evidence>
<proteinExistence type="predicted"/>
<feature type="binding site" evidence="4">
    <location>
        <begin position="8"/>
        <end position="15"/>
    </location>
    <ligand>
        <name>substrate</name>
    </ligand>
</feature>
<evidence type="ECO:0000313" key="5">
    <source>
        <dbReference type="EMBL" id="TCS91385.1"/>
    </source>
</evidence>
<name>A0A4R3L0G1_9FIRM</name>
<dbReference type="InterPro" id="IPR029033">
    <property type="entry name" value="His_PPase_superfam"/>
</dbReference>
<dbReference type="RefSeq" id="WP_132026206.1">
    <property type="nucleotide sequence ID" value="NZ_CP068564.1"/>
</dbReference>
<evidence type="ECO:0000256" key="4">
    <source>
        <dbReference type="PIRSR" id="PIRSR613078-2"/>
    </source>
</evidence>
<dbReference type="PIRSF" id="PIRSF000709">
    <property type="entry name" value="6PFK_2-Ptase"/>
    <property type="match status" value="1"/>
</dbReference>
<dbReference type="GO" id="GO:0016791">
    <property type="term" value="F:phosphatase activity"/>
    <property type="evidence" value="ECO:0007669"/>
    <property type="project" value="TreeGrafter"/>
</dbReference>
<sequence length="205" mass="23731">MKKIYLVRHGESQWNPIKKIQGQTDIPLTKKGLNQAHLIGNRLISENIDKIYSSDLKRAYTTAKIIGNKIKLEVTIMKEFREINFGIWEGMTNEELLQNFYDEIQIWRRNPEKLSLEKSESLQMLQERAMKGINNIIAENKEKSNILVVSHGATIKTIILGLLNIDLTHFKNLTISNTGLTIIEFREYNPVIKILNDICHLKECL</sequence>
<feature type="binding site" evidence="4">
    <location>
        <position position="58"/>
    </location>
    <ligand>
        <name>substrate</name>
    </ligand>
</feature>
<dbReference type="AlphaFoldDB" id="A0A4R3L0G1"/>
<evidence type="ECO:0000256" key="1">
    <source>
        <dbReference type="ARBA" id="ARBA00023152"/>
    </source>
</evidence>
<dbReference type="CDD" id="cd07067">
    <property type="entry name" value="HP_PGM_like"/>
    <property type="match status" value="1"/>
</dbReference>
<organism evidence="5 6">
    <name type="scientific">Keratinibaculum paraultunense</name>
    <dbReference type="NCBI Taxonomy" id="1278232"/>
    <lineage>
        <taxon>Bacteria</taxon>
        <taxon>Bacillati</taxon>
        <taxon>Bacillota</taxon>
        <taxon>Tissierellia</taxon>
        <taxon>Tissierellales</taxon>
        <taxon>Tepidimicrobiaceae</taxon>
        <taxon>Keratinibaculum</taxon>
    </lineage>
</organism>
<accession>A0A4R3L0G1</accession>
<dbReference type="Pfam" id="PF00300">
    <property type="entry name" value="His_Phos_1"/>
    <property type="match status" value="1"/>
</dbReference>
<dbReference type="OrthoDB" id="9781415at2"/>